<dbReference type="GO" id="GO:0005524">
    <property type="term" value="F:ATP binding"/>
    <property type="evidence" value="ECO:0007669"/>
    <property type="project" value="UniProtKB-UniRule"/>
</dbReference>
<keyword evidence="9 14" id="KW-0067">ATP-binding</keyword>
<dbReference type="GO" id="GO:0046872">
    <property type="term" value="F:metal ion binding"/>
    <property type="evidence" value="ECO:0007669"/>
    <property type="project" value="UniProtKB-KW"/>
</dbReference>
<feature type="binding site" evidence="14">
    <location>
        <position position="799"/>
    </location>
    <ligand>
        <name>[4Fe-4S] cluster</name>
        <dbReference type="ChEBI" id="CHEBI:49883"/>
    </ligand>
</feature>
<evidence type="ECO:0000256" key="10">
    <source>
        <dbReference type="ARBA" id="ARBA00023004"/>
    </source>
</evidence>
<feature type="binding site" evidence="14">
    <location>
        <position position="1128"/>
    </location>
    <ligand>
        <name>[4Fe-4S] cluster</name>
        <dbReference type="ChEBI" id="CHEBI:49883"/>
    </ligand>
</feature>
<dbReference type="PROSITE" id="PS51217">
    <property type="entry name" value="UVRD_HELICASE_CTER"/>
    <property type="match status" value="1"/>
</dbReference>
<dbReference type="Proteomes" id="UP000367750">
    <property type="component" value="Unassembled WGS sequence"/>
</dbReference>
<dbReference type="GO" id="GO:0003690">
    <property type="term" value="F:double-stranded DNA binding"/>
    <property type="evidence" value="ECO:0007669"/>
    <property type="project" value="UniProtKB-UniRule"/>
</dbReference>
<keyword evidence="15" id="KW-0175">Coiled coil</keyword>
<feature type="binding site" evidence="14">
    <location>
        <position position="1122"/>
    </location>
    <ligand>
        <name>[4Fe-4S] cluster</name>
        <dbReference type="ChEBI" id="CHEBI:49883"/>
    </ligand>
</feature>
<dbReference type="Pfam" id="PF12705">
    <property type="entry name" value="PDDEXK_1"/>
    <property type="match status" value="1"/>
</dbReference>
<dbReference type="AlphaFoldDB" id="A0A5J5GHF5"/>
<feature type="coiled-coil region" evidence="15">
    <location>
        <begin position="161"/>
        <end position="192"/>
    </location>
</feature>
<feature type="binding site" evidence="14">
    <location>
        <position position="1119"/>
    </location>
    <ligand>
        <name>[4Fe-4S] cluster</name>
        <dbReference type="ChEBI" id="CHEBI:49883"/>
    </ligand>
</feature>
<comment type="cofactor">
    <cofactor evidence="14">
        <name>[4Fe-4S] cluster</name>
        <dbReference type="ChEBI" id="CHEBI:49883"/>
    </cofactor>
    <text evidence="14">Binds 1 [4Fe-4S] cluster.</text>
</comment>
<dbReference type="PANTHER" id="PTHR30591">
    <property type="entry name" value="RECBCD ENZYME SUBUNIT RECC"/>
    <property type="match status" value="1"/>
</dbReference>
<name>A0A5J5GHF5_9BACL</name>
<evidence type="ECO:0000259" key="16">
    <source>
        <dbReference type="PROSITE" id="PS51217"/>
    </source>
</evidence>
<dbReference type="EC" id="3.1.-.-" evidence="14"/>
<feature type="domain" description="UvrD-like helicase C-terminal" evidence="16">
    <location>
        <begin position="280"/>
        <end position="582"/>
    </location>
</feature>
<evidence type="ECO:0000256" key="3">
    <source>
        <dbReference type="ARBA" id="ARBA00022723"/>
    </source>
</evidence>
<dbReference type="Gene3D" id="6.10.140.1030">
    <property type="match status" value="1"/>
</dbReference>
<keyword evidence="18" id="KW-1185">Reference proteome</keyword>
<evidence type="ECO:0000313" key="17">
    <source>
        <dbReference type="EMBL" id="KAA9007659.1"/>
    </source>
</evidence>
<dbReference type="InterPro" id="IPR014140">
    <property type="entry name" value="DNA_helicase_suAddB"/>
</dbReference>
<dbReference type="EMBL" id="VYKK01000004">
    <property type="protein sequence ID" value="KAA9007659.1"/>
    <property type="molecule type" value="Genomic_DNA"/>
</dbReference>
<evidence type="ECO:0000256" key="13">
    <source>
        <dbReference type="ARBA" id="ARBA00023204"/>
    </source>
</evidence>
<dbReference type="OrthoDB" id="9758506at2"/>
<evidence type="ECO:0000256" key="1">
    <source>
        <dbReference type="ARBA" id="ARBA00022485"/>
    </source>
</evidence>
<comment type="cofactor">
    <cofactor evidence="14">
        <name>Mg(2+)</name>
        <dbReference type="ChEBI" id="CHEBI:18420"/>
    </cofactor>
</comment>
<keyword evidence="10 14" id="KW-0408">Iron</keyword>
<evidence type="ECO:0000256" key="6">
    <source>
        <dbReference type="ARBA" id="ARBA00022801"/>
    </source>
</evidence>
<dbReference type="InterPro" id="IPR049035">
    <property type="entry name" value="ADDB_N"/>
</dbReference>
<evidence type="ECO:0000256" key="4">
    <source>
        <dbReference type="ARBA" id="ARBA00022741"/>
    </source>
</evidence>
<gene>
    <name evidence="14 17" type="primary">addB</name>
    <name evidence="17" type="ORF">F4V43_04025</name>
</gene>
<dbReference type="Gene3D" id="3.40.50.300">
    <property type="entry name" value="P-loop containing nucleotide triphosphate hydrolases"/>
    <property type="match status" value="4"/>
</dbReference>
<proteinExistence type="inferred from homology"/>
<evidence type="ECO:0000256" key="8">
    <source>
        <dbReference type="ARBA" id="ARBA00022839"/>
    </source>
</evidence>
<dbReference type="SUPFAM" id="SSF52540">
    <property type="entry name" value="P-loop containing nucleoside triphosphate hydrolases"/>
    <property type="match status" value="1"/>
</dbReference>
<organism evidence="17 18">
    <name type="scientific">Paenibacillus spiritus</name>
    <dbReference type="NCBI Taxonomy" id="2496557"/>
    <lineage>
        <taxon>Bacteria</taxon>
        <taxon>Bacillati</taxon>
        <taxon>Bacillota</taxon>
        <taxon>Bacilli</taxon>
        <taxon>Bacillales</taxon>
        <taxon>Paenibacillaceae</taxon>
        <taxon>Paenibacillus</taxon>
    </lineage>
</organism>
<evidence type="ECO:0000256" key="2">
    <source>
        <dbReference type="ARBA" id="ARBA00022722"/>
    </source>
</evidence>
<comment type="subunit">
    <text evidence="14">Heterodimer of AddA and AddB.</text>
</comment>
<dbReference type="GO" id="GO:0000724">
    <property type="term" value="P:double-strand break repair via homologous recombination"/>
    <property type="evidence" value="ECO:0007669"/>
    <property type="project" value="UniProtKB-UniRule"/>
</dbReference>
<keyword evidence="4 14" id="KW-0547">Nucleotide-binding</keyword>
<keyword evidence="12 14" id="KW-0238">DNA-binding</keyword>
<evidence type="ECO:0000256" key="7">
    <source>
        <dbReference type="ARBA" id="ARBA00022806"/>
    </source>
</evidence>
<dbReference type="PANTHER" id="PTHR30591:SF1">
    <property type="entry name" value="RECBCD ENZYME SUBUNIT RECC"/>
    <property type="match status" value="1"/>
</dbReference>
<dbReference type="InterPro" id="IPR027417">
    <property type="entry name" value="P-loop_NTPase"/>
</dbReference>
<dbReference type="RefSeq" id="WP_150456948.1">
    <property type="nucleotide sequence ID" value="NZ_VYKK01000004.1"/>
</dbReference>
<dbReference type="NCBIfam" id="TIGR02773">
    <property type="entry name" value="addB_Gpos"/>
    <property type="match status" value="1"/>
</dbReference>
<evidence type="ECO:0000256" key="12">
    <source>
        <dbReference type="ARBA" id="ARBA00023125"/>
    </source>
</evidence>
<reference evidence="17 18" key="1">
    <citation type="submission" date="2019-09" db="EMBL/GenBank/DDBJ databases">
        <title>Bacillus ochoae sp. nov., Paenibacillus whitsoniae sp. nov., Paenibacillus spiritus sp. nov. Isolated from the Mars Exploration Rover during spacecraft assembly.</title>
        <authorList>
            <person name="Seuylemezian A."/>
            <person name="Vaishampayan P."/>
        </authorList>
    </citation>
    <scope>NUCLEOTIDE SEQUENCE [LARGE SCALE GENOMIC DNA]</scope>
    <source>
        <strain evidence="17 18">MER_111</strain>
    </source>
</reference>
<keyword evidence="2 14" id="KW-0540">Nuclease</keyword>
<dbReference type="GO" id="GO:0004386">
    <property type="term" value="F:helicase activity"/>
    <property type="evidence" value="ECO:0007669"/>
    <property type="project" value="UniProtKB-KW"/>
</dbReference>
<dbReference type="HAMAP" id="MF_01452">
    <property type="entry name" value="AddB_type1"/>
    <property type="match status" value="1"/>
</dbReference>
<evidence type="ECO:0000256" key="14">
    <source>
        <dbReference type="HAMAP-Rule" id="MF_01452"/>
    </source>
</evidence>
<evidence type="ECO:0000256" key="11">
    <source>
        <dbReference type="ARBA" id="ARBA00023014"/>
    </source>
</evidence>
<dbReference type="Pfam" id="PF21445">
    <property type="entry name" value="ADDB_N"/>
    <property type="match status" value="1"/>
</dbReference>
<dbReference type="InterPro" id="IPR014017">
    <property type="entry name" value="DNA_helicase_UvrD-like_C"/>
</dbReference>
<keyword evidence="8 14" id="KW-0269">Exonuclease</keyword>
<comment type="similarity">
    <text evidence="14">Belongs to the helicase family. AddB/RexB type 1 subfamily.</text>
</comment>
<protein>
    <recommendedName>
        <fullName evidence="14">ATP-dependent helicase/deoxyribonuclease subunit B</fullName>
        <ecNumber evidence="14">3.1.-.-</ecNumber>
    </recommendedName>
    <alternativeName>
        <fullName evidence="14">ATP-dependent helicase/nuclease subunit AddB</fullName>
    </alternativeName>
</protein>
<dbReference type="GO" id="GO:0051539">
    <property type="term" value="F:4 iron, 4 sulfur cluster binding"/>
    <property type="evidence" value="ECO:0007669"/>
    <property type="project" value="UniProtKB-KW"/>
</dbReference>
<comment type="caution">
    <text evidence="17">The sequence shown here is derived from an EMBL/GenBank/DDBJ whole genome shotgun (WGS) entry which is preliminary data.</text>
</comment>
<accession>A0A5J5GHF5</accession>
<keyword evidence="1 14" id="KW-0004">4Fe-4S</keyword>
<keyword evidence="3 14" id="KW-0479">Metal-binding</keyword>
<keyword evidence="5 14" id="KW-0227">DNA damage</keyword>
<dbReference type="InterPro" id="IPR038726">
    <property type="entry name" value="PDDEXK_AddAB-type"/>
</dbReference>
<keyword evidence="11 14" id="KW-0411">Iron-sulfur</keyword>
<keyword evidence="7 14" id="KW-0347">Helicase</keyword>
<evidence type="ECO:0000313" key="18">
    <source>
        <dbReference type="Proteomes" id="UP000367750"/>
    </source>
</evidence>
<keyword evidence="13 14" id="KW-0234">DNA repair</keyword>
<evidence type="ECO:0000256" key="15">
    <source>
        <dbReference type="SAM" id="Coils"/>
    </source>
</evidence>
<dbReference type="GO" id="GO:0008409">
    <property type="term" value="F:5'-3' exonuclease activity"/>
    <property type="evidence" value="ECO:0007669"/>
    <property type="project" value="UniProtKB-UniRule"/>
</dbReference>
<keyword evidence="6 14" id="KW-0378">Hydrolase</keyword>
<sequence>MAVTFLVGRAGSGKTTAIREAICAALKEDPLGAPILQLVPEQASFGAEQGLLAACGAGGSLRAHTLSFPRLAYRVKQELGGSGAVPITSEGKKMLIYKILGRRKNELKLFGASADRPGFVERLSALHAELKQCCLRSADLDELLPRLLESAGDSPILAGKLADLGIVLADLEKEMENLYTDDEDRLEELAAQIPASGLIRGADIYLDSFRGFTVMEYTVIRQLMRHARNVTVALTLDQPYRGGAKPHELDLFHPTAAAYVKLRGMAEELGADIRDRLLDEAPRFAASPVLLHLERGFDRRRVYRGEQPAGESLTIHAAAGRRAELEGALREMIRLAREEGAAFSEMAVLVRNLEDYGDLAPALFRDYGVPFFMDRKESELHHPLVEFIRGAMDVVRRNWKYEDVFRCIKTDLLLPPDGSLGRADMDALENYVLACGIHGYRWTDKKEWRELPSLSLESAPVRDVALGDLMERCRSAVTGPLEPLDRAVSRKTTASDLCRAVYQLLEDAEVARKLDAMSARALELGQPEAAREHRQIWGAVMDLLDQIDEMMGPEKMDVELFAGILETGLAELRMGLVPPSLDQVLVGSMDRTRLEGIKYAFLLGFNEGVVPALFEEDGLLSDNERNLLEGTGVELGPVTSRQVLDERFLVYSALTVASERLWISYTTLDNEGKTMLPSEIIRHLRRMYPELGEHLLPGVPSSAPPEEQAGFIAEPGQTLRMLILQLREWKQGRELPEVWWDAYNWFAAEEAWQPRLQVLAGSLFYRNRGVRLRSGTSLRLYGGRTLRGSVSRMEQFAACPFSHFASHGLRLKERQMYKLKAPDIGQLFHAALSEMAKELRDRGLGWASLSPDECLRRAGDTVDRLSPMLQGQILLSTKRYGYITRKLKSIVGRASVILGEHARRGSFEPAFLELDFGPGKPLPPLRVPLPNGCVLEVAGRIDRVDTAEGEQGILLRVIDYKSSQKDLRLHEVYYGLALQMLTYLDVLLTHAEEWLGEPAYPAGTLYFHVHDPLLTSANGMSREEAGRELLKRFKMKGLLVADREIVSLMDSSFDKGHSSVIPAAVKSDGTFYSSSSVASPDQWDRLLKKVRGTMTEIGTRITDGDVAITPYKIGQETACTFCAYRPVCQFDEAVEGNGYNRLGKPDKTEMWEMLRGEDDK</sequence>
<comment type="function">
    <text evidence="14">The heterodimer acts as both an ATP-dependent DNA helicase and an ATP-dependent, dual-direction single-stranded exonuclease. Recognizes the chi site generating a DNA molecule suitable for the initiation of homologous recombination. The AddB subunit has 5' -&gt; 3' nuclease activity but not helicase activity.</text>
</comment>
<evidence type="ECO:0000256" key="9">
    <source>
        <dbReference type="ARBA" id="ARBA00022840"/>
    </source>
</evidence>
<evidence type="ECO:0000256" key="5">
    <source>
        <dbReference type="ARBA" id="ARBA00022763"/>
    </source>
</evidence>
<comment type="miscellaneous">
    <text evidence="14">Despite having conserved helicase domains, this subunit does not have helicase activity.</text>
</comment>